<evidence type="ECO:0000313" key="6">
    <source>
        <dbReference type="EMBL" id="MBF8807265.1"/>
    </source>
</evidence>
<dbReference type="Gene3D" id="3.90.550.10">
    <property type="entry name" value="Spore Coat Polysaccharide Biosynthesis Protein SpsA, Chain A"/>
    <property type="match status" value="1"/>
</dbReference>
<dbReference type="PANTHER" id="PTHR43630">
    <property type="entry name" value="POLY-BETA-1,6-N-ACETYL-D-GLUCOSAMINE SYNTHASE"/>
    <property type="match status" value="1"/>
</dbReference>
<protein>
    <submittedName>
        <fullName evidence="6">Glycosyltransferase</fullName>
    </submittedName>
</protein>
<comment type="caution">
    <text evidence="6">The sequence shown here is derived from an EMBL/GenBank/DDBJ whole genome shotgun (WGS) entry which is preliminary data.</text>
</comment>
<keyword evidence="7" id="KW-1185">Reference proteome</keyword>
<name>A0A931AUW8_9ENTE</name>
<evidence type="ECO:0000256" key="3">
    <source>
        <dbReference type="ARBA" id="ARBA00022679"/>
    </source>
</evidence>
<gene>
    <name evidence="6" type="ORF">IC227_01155</name>
</gene>
<comment type="similarity">
    <text evidence="1">Belongs to the glycosyltransferase 2 family.</text>
</comment>
<proteinExistence type="inferred from homology"/>
<evidence type="ECO:0000256" key="4">
    <source>
        <dbReference type="SAM" id="Phobius"/>
    </source>
</evidence>
<keyword evidence="4" id="KW-0812">Transmembrane</keyword>
<accession>A0A931AUW8</accession>
<keyword evidence="4" id="KW-0472">Membrane</keyword>
<dbReference type="SUPFAM" id="SSF53448">
    <property type="entry name" value="Nucleotide-diphospho-sugar transferases"/>
    <property type="match status" value="1"/>
</dbReference>
<sequence>MVGYPVSLLFIAKGIKPMKSEATKRSSEDKPTVTILIVAHNEEQVILDKLKNVCALDYPNEKIEIIVASDHSTDRTNQIVEQFIQENPKRDIHLYPTQQRDGKTNAQNEAVRIAKNEIIVFTDTNAMIDPLAIEKLVDGLAQTDVCYVTGRLIYKNTQQQISQSESTYWDMDVRIRSIESQLQTITAGNGALYACWRADYIEVPVIESHDSALPRYFALQNKRALAIDDAFVYEKAGETKEDEFKRKVRMNRLILPAIMPDFRILNILKYKWYTFFYFGHRTCRYTLWLNHLLLLASNFLLLPTGIFYQVTFFGQLLFYLIGNIVLLKNSKNKYLSISAYYLLTIYAQLVGVYNSLTGKNKPYWDKAETTR</sequence>
<organism evidence="6 7">
    <name type="scientific">Enterococcus lacertideformus</name>
    <dbReference type="NCBI Taxonomy" id="2771493"/>
    <lineage>
        <taxon>Bacteria</taxon>
        <taxon>Bacillati</taxon>
        <taxon>Bacillota</taxon>
        <taxon>Bacilli</taxon>
        <taxon>Lactobacillales</taxon>
        <taxon>Enterococcaceae</taxon>
        <taxon>Enterococcus</taxon>
    </lineage>
</organism>
<dbReference type="InterPro" id="IPR029044">
    <property type="entry name" value="Nucleotide-diphossugar_trans"/>
</dbReference>
<feature type="domain" description="Glycosyltransferase 2-like" evidence="5">
    <location>
        <begin position="34"/>
        <end position="167"/>
    </location>
</feature>
<dbReference type="GO" id="GO:0016757">
    <property type="term" value="F:glycosyltransferase activity"/>
    <property type="evidence" value="ECO:0007669"/>
    <property type="project" value="UniProtKB-KW"/>
</dbReference>
<reference evidence="6" key="1">
    <citation type="submission" date="2020-09" db="EMBL/GenBank/DDBJ databases">
        <title>Genomic insights into the novelty and pathogenicity of a unique biofilm-forming Enterococcus sp. bacteria (Enterococcus lacertideformus) identified in reptiles.</title>
        <authorList>
            <person name="Agius J.E."/>
            <person name="Phalen D.N."/>
            <person name="Rose K."/>
            <person name="Eden J.-S."/>
        </authorList>
    </citation>
    <scope>NUCLEOTIDE SEQUENCE</scope>
    <source>
        <strain evidence="6">PHRS 0518</strain>
    </source>
</reference>
<feature type="transmembrane region" description="Helical" evidence="4">
    <location>
        <begin position="307"/>
        <end position="327"/>
    </location>
</feature>
<evidence type="ECO:0000259" key="5">
    <source>
        <dbReference type="Pfam" id="PF00535"/>
    </source>
</evidence>
<keyword evidence="4" id="KW-1133">Transmembrane helix</keyword>
<keyword evidence="2" id="KW-0328">Glycosyltransferase</keyword>
<feature type="transmembrane region" description="Helical" evidence="4">
    <location>
        <begin position="339"/>
        <end position="356"/>
    </location>
</feature>
<evidence type="ECO:0000256" key="2">
    <source>
        <dbReference type="ARBA" id="ARBA00022676"/>
    </source>
</evidence>
<dbReference type="Proteomes" id="UP000637757">
    <property type="component" value="Unassembled WGS sequence"/>
</dbReference>
<dbReference type="Pfam" id="PF00535">
    <property type="entry name" value="Glycos_transf_2"/>
    <property type="match status" value="1"/>
</dbReference>
<evidence type="ECO:0000256" key="1">
    <source>
        <dbReference type="ARBA" id="ARBA00006739"/>
    </source>
</evidence>
<dbReference type="AlphaFoldDB" id="A0A931AUW8"/>
<keyword evidence="3" id="KW-0808">Transferase</keyword>
<evidence type="ECO:0000313" key="7">
    <source>
        <dbReference type="Proteomes" id="UP000637757"/>
    </source>
</evidence>
<dbReference type="PANTHER" id="PTHR43630:SF1">
    <property type="entry name" value="POLY-BETA-1,6-N-ACETYL-D-GLUCOSAMINE SYNTHASE"/>
    <property type="match status" value="1"/>
</dbReference>
<dbReference type="EMBL" id="JADAKE010000004">
    <property type="protein sequence ID" value="MBF8807265.1"/>
    <property type="molecule type" value="Genomic_DNA"/>
</dbReference>
<dbReference type="InterPro" id="IPR001173">
    <property type="entry name" value="Glyco_trans_2-like"/>
</dbReference>